<sequence>MKLLILGGTTEATALAASLAGRDDLRPVLSLAGRTASPVLPPIPHRIGGFGGVAGLVGYLAGERVAAVVDATHPFAARISAHAVEACAARGVPLLAFTRPPWEPAPGARWTGVADLDAAALALGAAPRRVLLTVGRLGLAAFRAAPQHRYVIRTIDPPVPADLPSDHRLVLDRGPFRLAAETALMRGAAIDVLVTKNSGGAAASAKLDAARALGIVVVAVARPAVAGPRHEAFALDEVLAWIDARAHVVPRP</sequence>
<accession>A0A4Q2RBU5</accession>
<dbReference type="InterPro" id="IPR003723">
    <property type="entry name" value="Precorrin-6x_reduct"/>
</dbReference>
<dbReference type="Proteomes" id="UP000289411">
    <property type="component" value="Unassembled WGS sequence"/>
</dbReference>
<protein>
    <submittedName>
        <fullName evidence="4">Cobalt-precorrin-6A reductase</fullName>
        <ecNumber evidence="4">1.3.1.106</ecNumber>
    </submittedName>
</protein>
<dbReference type="PROSITE" id="PS51014">
    <property type="entry name" value="COBK_CBIJ"/>
    <property type="match status" value="1"/>
</dbReference>
<evidence type="ECO:0000256" key="3">
    <source>
        <dbReference type="ARBA" id="ARBA00023002"/>
    </source>
</evidence>
<evidence type="ECO:0000313" key="5">
    <source>
        <dbReference type="Proteomes" id="UP000289411"/>
    </source>
</evidence>
<name>A0A4Q2RBU5_9HYPH</name>
<dbReference type="RefSeq" id="WP_129219659.1">
    <property type="nucleotide sequence ID" value="NZ_QYBC01000010.1"/>
</dbReference>
<dbReference type="UniPathway" id="UPA00148"/>
<dbReference type="OrthoDB" id="5183775at2"/>
<keyword evidence="2" id="KW-0169">Cobalamin biosynthesis</keyword>
<keyword evidence="3 4" id="KW-0560">Oxidoreductase</keyword>
<comment type="caution">
    <text evidence="4">The sequence shown here is derived from an EMBL/GenBank/DDBJ whole genome shotgun (WGS) entry which is preliminary data.</text>
</comment>
<evidence type="ECO:0000313" key="4">
    <source>
        <dbReference type="EMBL" id="RYB04386.1"/>
    </source>
</evidence>
<evidence type="ECO:0000256" key="2">
    <source>
        <dbReference type="ARBA" id="ARBA00022573"/>
    </source>
</evidence>
<keyword evidence="5" id="KW-1185">Reference proteome</keyword>
<dbReference type="NCBIfam" id="TIGR00715">
    <property type="entry name" value="precor6x_red"/>
    <property type="match status" value="1"/>
</dbReference>
<dbReference type="PANTHER" id="PTHR36925:SF1">
    <property type="entry name" value="COBALT-PRECORRIN-6A REDUCTASE"/>
    <property type="match status" value="1"/>
</dbReference>
<reference evidence="4 5" key="1">
    <citation type="submission" date="2018-09" db="EMBL/GenBank/DDBJ databases">
        <authorList>
            <person name="Grouzdev D.S."/>
            <person name="Krutkina M.S."/>
        </authorList>
    </citation>
    <scope>NUCLEOTIDE SEQUENCE [LARGE SCALE GENOMIC DNA]</scope>
    <source>
        <strain evidence="4 5">RmlP001</strain>
    </source>
</reference>
<dbReference type="GO" id="GO:0009236">
    <property type="term" value="P:cobalamin biosynthetic process"/>
    <property type="evidence" value="ECO:0007669"/>
    <property type="project" value="UniProtKB-UniPathway"/>
</dbReference>
<dbReference type="Pfam" id="PF02571">
    <property type="entry name" value="CbiJ"/>
    <property type="match status" value="1"/>
</dbReference>
<proteinExistence type="predicted"/>
<organism evidence="4 5">
    <name type="scientific">Lichenibacterium ramalinae</name>
    <dbReference type="NCBI Taxonomy" id="2316527"/>
    <lineage>
        <taxon>Bacteria</taxon>
        <taxon>Pseudomonadati</taxon>
        <taxon>Pseudomonadota</taxon>
        <taxon>Alphaproteobacteria</taxon>
        <taxon>Hyphomicrobiales</taxon>
        <taxon>Lichenihabitantaceae</taxon>
        <taxon>Lichenibacterium</taxon>
    </lineage>
</organism>
<dbReference type="AlphaFoldDB" id="A0A4Q2RBU5"/>
<reference evidence="4 5" key="2">
    <citation type="submission" date="2019-02" db="EMBL/GenBank/DDBJ databases">
        <title>'Lichenibacterium ramalinii' gen. nov. sp. nov., 'Lichenibacterium minor' gen. nov. sp. nov.</title>
        <authorList>
            <person name="Pankratov T."/>
        </authorList>
    </citation>
    <scope>NUCLEOTIDE SEQUENCE [LARGE SCALE GENOMIC DNA]</scope>
    <source>
        <strain evidence="4 5">RmlP001</strain>
    </source>
</reference>
<dbReference type="EMBL" id="QYBC01000010">
    <property type="protein sequence ID" value="RYB04386.1"/>
    <property type="molecule type" value="Genomic_DNA"/>
</dbReference>
<evidence type="ECO:0000256" key="1">
    <source>
        <dbReference type="ARBA" id="ARBA00004953"/>
    </source>
</evidence>
<dbReference type="PANTHER" id="PTHR36925">
    <property type="entry name" value="COBALT-PRECORRIN-6A REDUCTASE"/>
    <property type="match status" value="1"/>
</dbReference>
<gene>
    <name evidence="4" type="ORF">D3272_13120</name>
</gene>
<dbReference type="EC" id="1.3.1.106" evidence="4"/>
<dbReference type="NCBIfam" id="NF005968">
    <property type="entry name" value="PRK08057.1-2"/>
    <property type="match status" value="1"/>
</dbReference>
<comment type="pathway">
    <text evidence="1">Cofactor biosynthesis; adenosylcobalamin biosynthesis.</text>
</comment>
<dbReference type="GO" id="GO:0016994">
    <property type="term" value="F:precorrin-6A reductase activity"/>
    <property type="evidence" value="ECO:0007669"/>
    <property type="project" value="InterPro"/>
</dbReference>